<dbReference type="PANTHER" id="PTHR13101:SF1">
    <property type="entry name" value="PHOSPHOMEVALONATE KINASE"/>
    <property type="match status" value="1"/>
</dbReference>
<dbReference type="GO" id="GO:0004631">
    <property type="term" value="F:phosphomevalonate kinase activity"/>
    <property type="evidence" value="ECO:0007669"/>
    <property type="project" value="UniProtKB-EC"/>
</dbReference>
<protein>
    <recommendedName>
        <fullName evidence="17">Phosphomevalonate kinase</fullName>
        <ecNumber evidence="3">2.7.4.2</ecNumber>
    </recommendedName>
</protein>
<dbReference type="GO" id="GO:0005829">
    <property type="term" value="C:cytosol"/>
    <property type="evidence" value="ECO:0007669"/>
    <property type="project" value="UniProtKB-SubCell"/>
</dbReference>
<evidence type="ECO:0000256" key="1">
    <source>
        <dbReference type="ARBA" id="ARBA00004514"/>
    </source>
</evidence>
<accession>A0A0R3SI73</accession>
<dbReference type="Pfam" id="PF04275">
    <property type="entry name" value="P-mevalo_kinase"/>
    <property type="match status" value="1"/>
</dbReference>
<dbReference type="EMBL" id="UYSG01001871">
    <property type="protein sequence ID" value="VDL52680.1"/>
    <property type="molecule type" value="Genomic_DNA"/>
</dbReference>
<dbReference type="WBParaSite" id="HDID_0000463801-mRNA-1">
    <property type="protein sequence ID" value="HDID_0000463801-mRNA-1"/>
    <property type="gene ID" value="HDID_0000463801"/>
</dbReference>
<dbReference type="EC" id="2.7.4.2" evidence="3"/>
<evidence type="ECO:0000256" key="15">
    <source>
        <dbReference type="ARBA" id="ARBA00023166"/>
    </source>
</evidence>
<reference evidence="20" key="1">
    <citation type="submission" date="2017-02" db="UniProtKB">
        <authorList>
            <consortium name="WormBaseParasite"/>
        </authorList>
    </citation>
    <scope>IDENTIFICATION</scope>
</reference>
<dbReference type="InterPro" id="IPR027417">
    <property type="entry name" value="P-loop_NTPase"/>
</dbReference>
<dbReference type="GO" id="GO:0006695">
    <property type="term" value="P:cholesterol biosynthetic process"/>
    <property type="evidence" value="ECO:0007669"/>
    <property type="project" value="UniProtKB-KW"/>
</dbReference>
<keyword evidence="12" id="KW-0752">Steroid biosynthesis</keyword>
<sequence>MVLTKDTIDRNRSISPRKVYAAPTYILTPSDLSVQSVSSATISTSCDRISNPGEVEGSPELFMYFENVRFIGISGKRKCGKDYFAAHLRKEIMDRLGETAAIIHISEPIKRAFAEKQNLDLEELMSSSEYKEKFRRHMVRWGEAQRRKDPTLFCRKALEYLMQDSPFKPTYVIIADCRRPSDLEFFSSFNGEIPLLHLRISASPATRRSRGWIFFRGIDDAETECALDETPFDILVINESERTFKLSIDVAIRAISGKPLRRIMTL</sequence>
<keyword evidence="5" id="KW-0444">Lipid biosynthesis</keyword>
<evidence type="ECO:0000256" key="13">
    <source>
        <dbReference type="ARBA" id="ARBA00023011"/>
    </source>
</evidence>
<reference evidence="18 19" key="2">
    <citation type="submission" date="2018-11" db="EMBL/GenBank/DDBJ databases">
        <authorList>
            <consortium name="Pathogen Informatics"/>
        </authorList>
    </citation>
    <scope>NUCLEOTIDE SEQUENCE [LARGE SCALE GENOMIC DNA]</scope>
</reference>
<evidence type="ECO:0000256" key="17">
    <source>
        <dbReference type="ARBA" id="ARBA00034549"/>
    </source>
</evidence>
<keyword evidence="16" id="KW-0753">Steroid metabolism</keyword>
<organism evidence="20">
    <name type="scientific">Hymenolepis diminuta</name>
    <name type="common">Rat tapeworm</name>
    <dbReference type="NCBI Taxonomy" id="6216"/>
    <lineage>
        <taxon>Eukaryota</taxon>
        <taxon>Metazoa</taxon>
        <taxon>Spiralia</taxon>
        <taxon>Lophotrochozoa</taxon>
        <taxon>Platyhelminthes</taxon>
        <taxon>Cestoda</taxon>
        <taxon>Eucestoda</taxon>
        <taxon>Cyclophyllidea</taxon>
        <taxon>Hymenolepididae</taxon>
        <taxon>Hymenolepis</taxon>
    </lineage>
</organism>
<keyword evidence="6" id="KW-0153">Cholesterol metabolism</keyword>
<comment type="subcellular location">
    <subcellularLocation>
        <location evidence="1">Cytoplasm</location>
        <location evidence="1">Cytosol</location>
    </subcellularLocation>
</comment>
<keyword evidence="10" id="KW-0152">Cholesterol biosynthesis</keyword>
<name>A0A0R3SI73_HYMDI</name>
<dbReference type="Proteomes" id="UP000274504">
    <property type="component" value="Unassembled WGS sequence"/>
</dbReference>
<evidence type="ECO:0000313" key="20">
    <source>
        <dbReference type="WBParaSite" id="HDID_0000463801-mRNA-1"/>
    </source>
</evidence>
<comment type="pathway">
    <text evidence="2">Isoprenoid biosynthesis; isopentenyl diphosphate biosynthesis via mevalonate pathway; isopentenyl diphosphate from (R)-mevalonate: step 2/3.</text>
</comment>
<dbReference type="PANTHER" id="PTHR13101">
    <property type="entry name" value="PHOSPHOMEVALONATE KINASE"/>
    <property type="match status" value="1"/>
</dbReference>
<dbReference type="GO" id="GO:0019287">
    <property type="term" value="P:isopentenyl diphosphate biosynthetic process, mevalonate pathway"/>
    <property type="evidence" value="ECO:0007669"/>
    <property type="project" value="UniProtKB-UniPathway"/>
</dbReference>
<dbReference type="InterPro" id="IPR005919">
    <property type="entry name" value="Pmev_kin_anim"/>
</dbReference>
<evidence type="ECO:0000256" key="10">
    <source>
        <dbReference type="ARBA" id="ARBA00022778"/>
    </source>
</evidence>
<keyword evidence="7" id="KW-0808">Transferase</keyword>
<dbReference type="AlphaFoldDB" id="A0A0R3SI73"/>
<dbReference type="STRING" id="6216.A0A0R3SI73"/>
<dbReference type="GO" id="GO:0005524">
    <property type="term" value="F:ATP binding"/>
    <property type="evidence" value="ECO:0007669"/>
    <property type="project" value="UniProtKB-KW"/>
</dbReference>
<evidence type="ECO:0000256" key="4">
    <source>
        <dbReference type="ARBA" id="ARBA00022490"/>
    </source>
</evidence>
<dbReference type="Gene3D" id="3.40.50.300">
    <property type="entry name" value="P-loop containing nucleotide triphosphate hydrolases"/>
    <property type="match status" value="1"/>
</dbReference>
<keyword evidence="14" id="KW-0443">Lipid metabolism</keyword>
<keyword evidence="8" id="KW-0547">Nucleotide-binding</keyword>
<keyword evidence="11" id="KW-0067">ATP-binding</keyword>
<evidence type="ECO:0000256" key="6">
    <source>
        <dbReference type="ARBA" id="ARBA00022548"/>
    </source>
</evidence>
<evidence type="ECO:0000256" key="5">
    <source>
        <dbReference type="ARBA" id="ARBA00022516"/>
    </source>
</evidence>
<evidence type="ECO:0000256" key="14">
    <source>
        <dbReference type="ARBA" id="ARBA00023098"/>
    </source>
</evidence>
<evidence type="ECO:0000256" key="8">
    <source>
        <dbReference type="ARBA" id="ARBA00022741"/>
    </source>
</evidence>
<dbReference type="UniPathway" id="UPA00057">
    <property type="reaction ID" value="UER00099"/>
</dbReference>
<keyword evidence="9" id="KW-0418">Kinase</keyword>
<proteinExistence type="predicted"/>
<evidence type="ECO:0000256" key="2">
    <source>
        <dbReference type="ARBA" id="ARBA00005017"/>
    </source>
</evidence>
<keyword evidence="13" id="KW-0756">Sterol biosynthesis</keyword>
<evidence type="ECO:0000313" key="18">
    <source>
        <dbReference type="EMBL" id="VDL52680.1"/>
    </source>
</evidence>
<evidence type="ECO:0000256" key="3">
    <source>
        <dbReference type="ARBA" id="ARBA00012958"/>
    </source>
</evidence>
<keyword evidence="4" id="KW-0963">Cytoplasm</keyword>
<evidence type="ECO:0000256" key="9">
    <source>
        <dbReference type="ARBA" id="ARBA00022777"/>
    </source>
</evidence>
<dbReference type="OrthoDB" id="2401875at2759"/>
<evidence type="ECO:0000256" key="7">
    <source>
        <dbReference type="ARBA" id="ARBA00022679"/>
    </source>
</evidence>
<evidence type="ECO:0000256" key="12">
    <source>
        <dbReference type="ARBA" id="ARBA00022955"/>
    </source>
</evidence>
<keyword evidence="15" id="KW-1207">Sterol metabolism</keyword>
<evidence type="ECO:0000256" key="16">
    <source>
        <dbReference type="ARBA" id="ARBA00023221"/>
    </source>
</evidence>
<gene>
    <name evidence="18" type="ORF">HDID_LOCUS4636</name>
</gene>
<evidence type="ECO:0000313" key="19">
    <source>
        <dbReference type="Proteomes" id="UP000274504"/>
    </source>
</evidence>
<evidence type="ECO:0000256" key="11">
    <source>
        <dbReference type="ARBA" id="ARBA00022840"/>
    </source>
</evidence>